<evidence type="ECO:0000313" key="10">
    <source>
        <dbReference type="Proteomes" id="UP001060368"/>
    </source>
</evidence>
<accession>A0A9E7TII8</accession>
<keyword evidence="5 7" id="KW-0472">Membrane</keyword>
<feature type="transmembrane region" description="Helical" evidence="7">
    <location>
        <begin position="149"/>
        <end position="169"/>
    </location>
</feature>
<dbReference type="EMBL" id="CP096115">
    <property type="protein sequence ID" value="UUX92563.1"/>
    <property type="molecule type" value="Genomic_DNA"/>
</dbReference>
<keyword evidence="2" id="KW-1003">Cell membrane</keyword>
<dbReference type="GO" id="GO:0005886">
    <property type="term" value="C:plasma membrane"/>
    <property type="evidence" value="ECO:0007669"/>
    <property type="project" value="UniProtKB-SubCell"/>
</dbReference>
<feature type="transmembrane region" description="Helical" evidence="7">
    <location>
        <begin position="245"/>
        <end position="262"/>
    </location>
</feature>
<feature type="transmembrane region" description="Helical" evidence="7">
    <location>
        <begin position="268"/>
        <end position="285"/>
    </location>
</feature>
<keyword evidence="10" id="KW-1185">Reference proteome</keyword>
<dbReference type="KEGG" id="mend:L6E24_00090"/>
<dbReference type="SUPFAM" id="SSF103481">
    <property type="entry name" value="Multidrug resistance efflux transporter EmrE"/>
    <property type="match status" value="2"/>
</dbReference>
<feature type="transmembrane region" description="Helical" evidence="7">
    <location>
        <begin position="70"/>
        <end position="92"/>
    </location>
</feature>
<organism evidence="9 10">
    <name type="scientific">Methanoplanus endosymbiosus</name>
    <dbReference type="NCBI Taxonomy" id="33865"/>
    <lineage>
        <taxon>Archaea</taxon>
        <taxon>Methanobacteriati</taxon>
        <taxon>Methanobacteriota</taxon>
        <taxon>Stenosarchaea group</taxon>
        <taxon>Methanomicrobia</taxon>
        <taxon>Methanomicrobiales</taxon>
        <taxon>Methanomicrobiaceae</taxon>
        <taxon>Methanoplanus</taxon>
    </lineage>
</organism>
<dbReference type="InterPro" id="IPR037185">
    <property type="entry name" value="EmrE-like"/>
</dbReference>
<proteinExistence type="predicted"/>
<evidence type="ECO:0000259" key="8">
    <source>
        <dbReference type="Pfam" id="PF00892"/>
    </source>
</evidence>
<name>A0A9E7TII8_9EURY</name>
<feature type="domain" description="EamA" evidence="8">
    <location>
        <begin position="153"/>
        <end position="285"/>
    </location>
</feature>
<feature type="transmembrane region" description="Helical" evidence="7">
    <location>
        <begin position="181"/>
        <end position="199"/>
    </location>
</feature>
<dbReference type="RefSeq" id="WP_257742709.1">
    <property type="nucleotide sequence ID" value="NZ_CP096115.1"/>
</dbReference>
<dbReference type="PANTHER" id="PTHR42920:SF11">
    <property type="entry name" value="INNER MEMBRANE PROTEIN YTFF"/>
    <property type="match status" value="1"/>
</dbReference>
<evidence type="ECO:0000256" key="3">
    <source>
        <dbReference type="ARBA" id="ARBA00022692"/>
    </source>
</evidence>
<dbReference type="GeneID" id="74306045"/>
<feature type="transmembrane region" description="Helical" evidence="7">
    <location>
        <begin position="25"/>
        <end position="50"/>
    </location>
</feature>
<dbReference type="InterPro" id="IPR000620">
    <property type="entry name" value="EamA_dom"/>
</dbReference>
<dbReference type="Proteomes" id="UP001060368">
    <property type="component" value="Chromosome"/>
</dbReference>
<dbReference type="AlphaFoldDB" id="A0A9E7TII8"/>
<keyword evidence="3 7" id="KW-0812">Transmembrane</keyword>
<feature type="compositionally biased region" description="Basic and acidic residues" evidence="6">
    <location>
        <begin position="335"/>
        <end position="345"/>
    </location>
</feature>
<dbReference type="Gene3D" id="1.10.3730.20">
    <property type="match status" value="1"/>
</dbReference>
<feature type="transmembrane region" description="Helical" evidence="7">
    <location>
        <begin position="211"/>
        <end position="233"/>
    </location>
</feature>
<keyword evidence="4 7" id="KW-1133">Transmembrane helix</keyword>
<evidence type="ECO:0000256" key="4">
    <source>
        <dbReference type="ARBA" id="ARBA00022989"/>
    </source>
</evidence>
<evidence type="ECO:0000256" key="6">
    <source>
        <dbReference type="SAM" id="MobiDB-lite"/>
    </source>
</evidence>
<feature type="transmembrane region" description="Helical" evidence="7">
    <location>
        <begin position="98"/>
        <end position="119"/>
    </location>
</feature>
<gene>
    <name evidence="9" type="ORF">L6E24_00090</name>
</gene>
<feature type="region of interest" description="Disordered" evidence="6">
    <location>
        <begin position="335"/>
        <end position="354"/>
    </location>
</feature>
<evidence type="ECO:0000256" key="1">
    <source>
        <dbReference type="ARBA" id="ARBA00004651"/>
    </source>
</evidence>
<dbReference type="Pfam" id="PF00892">
    <property type="entry name" value="EamA"/>
    <property type="match status" value="2"/>
</dbReference>
<reference evidence="9" key="1">
    <citation type="submission" date="2022-04" db="EMBL/GenBank/DDBJ databases">
        <title>Complete genome of Methanoplanus endosymbiosus DSM 3599.</title>
        <authorList>
            <person name="Chen S.-C."/>
            <person name="You Y.-T."/>
            <person name="Zhou Y.-Z."/>
            <person name="Lai M.-C."/>
        </authorList>
    </citation>
    <scope>NUCLEOTIDE SEQUENCE</scope>
    <source>
        <strain evidence="9">DSM 3599</strain>
    </source>
</reference>
<comment type="subcellular location">
    <subcellularLocation>
        <location evidence="1">Cell membrane</location>
        <topology evidence="1">Multi-pass membrane protein</topology>
    </subcellularLocation>
</comment>
<sequence length="354" mass="38778">MLTAGALFAAGTPLAKLLLNDIGPLTLASVLYLGSATGLSLCFIISKIFLKQKKRESRNVSEAPLKREDLPWLAGSVFFGSILSTLILMVSLQYTPAVTASMLLCFEAVAATTIAATIFHEPVGRRVWAALGLITLACLGLTYSPGSEFGFSLGAVGVILTCVCWGIDCNLGRKISSKDPVLIVLAKGWGAGVVLFIIAKIYGGEFPPFEIMIPAMIVGFLSFGGLMVTLYFYGLRGLGAARASSIFGMNPAFGVIISFLIFRDMPNSMFFLVLPLMAVGLYLLATENHSHMHTHPAETHEHRHCHDDLHHYHDHLPTDPPVDKNGYHSHIHTHEEFSHEHPHRPDIHHRHRHE</sequence>
<evidence type="ECO:0000313" key="9">
    <source>
        <dbReference type="EMBL" id="UUX92563.1"/>
    </source>
</evidence>
<protein>
    <submittedName>
        <fullName evidence="9">DMT family transporter</fullName>
    </submittedName>
</protein>
<feature type="transmembrane region" description="Helical" evidence="7">
    <location>
        <begin position="126"/>
        <end position="143"/>
    </location>
</feature>
<evidence type="ECO:0000256" key="7">
    <source>
        <dbReference type="SAM" id="Phobius"/>
    </source>
</evidence>
<evidence type="ECO:0000256" key="5">
    <source>
        <dbReference type="ARBA" id="ARBA00023136"/>
    </source>
</evidence>
<feature type="domain" description="EamA" evidence="8">
    <location>
        <begin position="1"/>
        <end position="142"/>
    </location>
</feature>
<evidence type="ECO:0000256" key="2">
    <source>
        <dbReference type="ARBA" id="ARBA00022475"/>
    </source>
</evidence>
<dbReference type="InterPro" id="IPR051258">
    <property type="entry name" value="Diverse_Substrate_Transporter"/>
</dbReference>
<dbReference type="PANTHER" id="PTHR42920">
    <property type="entry name" value="OS03G0707200 PROTEIN-RELATED"/>
    <property type="match status" value="1"/>
</dbReference>